<comment type="subunit">
    <text evidence="14">Oligomer of disulfide-linked homodimers.</text>
</comment>
<dbReference type="Gene3D" id="2.60.120.260">
    <property type="entry name" value="Galactose-binding domain-like"/>
    <property type="match status" value="1"/>
</dbReference>
<sequence>EGSRMLVSRDLDCAHTLYIQFSLKYITKGAPERSHSILLQFSVTGGITWHLMDEFYFTQTTDVLFVNVPLPLAAQTNATKFRLWQPYHNGKKDEIWIIEDFVIDGNNINNPSILMDTFDFGPKEDNWFFYHGGNIGLYCPYTSKGAP</sequence>
<evidence type="ECO:0000256" key="10">
    <source>
        <dbReference type="ARBA" id="ARBA00022837"/>
    </source>
</evidence>
<feature type="non-terminal residue" evidence="16">
    <location>
        <position position="1"/>
    </location>
</feature>
<evidence type="ECO:0000256" key="7">
    <source>
        <dbReference type="ARBA" id="ARBA00022801"/>
    </source>
</evidence>
<keyword evidence="10" id="KW-0106">Calcium</keyword>
<evidence type="ECO:0000256" key="15">
    <source>
        <dbReference type="ARBA" id="ARBA00046064"/>
    </source>
</evidence>
<evidence type="ECO:0000256" key="6">
    <source>
        <dbReference type="ARBA" id="ARBA00022723"/>
    </source>
</evidence>
<comment type="function">
    <text evidence="15">Extracellular matrix serine protease secreted by pioneer neurons that plays a role in layering of neurons in the cerebral cortex and cerebellum by coordinating cell positioning during neurodevelopment. Regulates microtubule function in neurons and neuronal migration. Binding to the extracellular domains of lipoprotein receptors VLDLR and LRP8/APOER2 induces tyrosine phosphorylation of DAB1 and modulation of TAU phosphorylation. Affects migration of sympathetic preganglionic neurons in the spinal cord, where it seems to act as a barrier to neuronal migration. Enzymatic activity is important for the modulation of cell adhesion.</text>
</comment>
<keyword evidence="4" id="KW-0272">Extracellular matrix</keyword>
<evidence type="ECO:0000256" key="11">
    <source>
        <dbReference type="ARBA" id="ARBA00022889"/>
    </source>
</evidence>
<evidence type="ECO:0000256" key="3">
    <source>
        <dbReference type="ARBA" id="ARBA00022525"/>
    </source>
</evidence>
<dbReference type="InterPro" id="IPR049419">
    <property type="entry name" value="Reelin_subrepeat-B"/>
</dbReference>
<evidence type="ECO:0000256" key="1">
    <source>
        <dbReference type="ARBA" id="ARBA00004498"/>
    </source>
</evidence>
<name>A0ABN9M7P5_9NEOB</name>
<evidence type="ECO:0000313" key="16">
    <source>
        <dbReference type="EMBL" id="CAJ0961016.1"/>
    </source>
</evidence>
<dbReference type="Pfam" id="PF21471">
    <property type="entry name" value="Reelin_subrepeat-B"/>
    <property type="match status" value="1"/>
</dbReference>
<gene>
    <name evidence="16" type="ORF">RIMI_LOCUS17529203</name>
</gene>
<evidence type="ECO:0000256" key="5">
    <source>
        <dbReference type="ARBA" id="ARBA00022670"/>
    </source>
</evidence>
<evidence type="ECO:0000256" key="14">
    <source>
        <dbReference type="ARBA" id="ARBA00044961"/>
    </source>
</evidence>
<keyword evidence="9" id="KW-0862">Zinc</keyword>
<comment type="similarity">
    <text evidence="12">Belongs to the reelin family.</text>
</comment>
<dbReference type="PANTHER" id="PTHR11841:SF1">
    <property type="entry name" value="REELIN"/>
    <property type="match status" value="1"/>
</dbReference>
<evidence type="ECO:0000256" key="13">
    <source>
        <dbReference type="ARBA" id="ARBA00023900"/>
    </source>
</evidence>
<evidence type="ECO:0000256" key="8">
    <source>
        <dbReference type="ARBA" id="ARBA00022825"/>
    </source>
</evidence>
<dbReference type="EMBL" id="CAUEEQ010051368">
    <property type="protein sequence ID" value="CAJ0961016.1"/>
    <property type="molecule type" value="Genomic_DNA"/>
</dbReference>
<evidence type="ECO:0000256" key="12">
    <source>
        <dbReference type="ARBA" id="ARBA00023773"/>
    </source>
</evidence>
<keyword evidence="3" id="KW-0964">Secreted</keyword>
<reference evidence="16" key="1">
    <citation type="submission" date="2023-07" db="EMBL/GenBank/DDBJ databases">
        <authorList>
            <person name="Stuckert A."/>
        </authorList>
    </citation>
    <scope>NUCLEOTIDE SEQUENCE</scope>
</reference>
<keyword evidence="8" id="KW-0720">Serine protease</keyword>
<comment type="subcellular location">
    <subcellularLocation>
        <location evidence="1">Secreted</location>
        <location evidence="1">Extracellular space</location>
        <location evidence="1">Extracellular matrix</location>
    </subcellularLocation>
</comment>
<keyword evidence="2" id="KW-0217">Developmental protein</keyword>
<comment type="caution">
    <text evidence="16">The sequence shown here is derived from an EMBL/GenBank/DDBJ whole genome shotgun (WGS) entry which is preliminary data.</text>
</comment>
<dbReference type="InterPro" id="IPR034968">
    <property type="entry name" value="Reelin"/>
</dbReference>
<evidence type="ECO:0000256" key="2">
    <source>
        <dbReference type="ARBA" id="ARBA00022473"/>
    </source>
</evidence>
<evidence type="ECO:0000256" key="9">
    <source>
        <dbReference type="ARBA" id="ARBA00022833"/>
    </source>
</evidence>
<organism evidence="16 17">
    <name type="scientific">Ranitomeya imitator</name>
    <name type="common">mimic poison frog</name>
    <dbReference type="NCBI Taxonomy" id="111125"/>
    <lineage>
        <taxon>Eukaryota</taxon>
        <taxon>Metazoa</taxon>
        <taxon>Chordata</taxon>
        <taxon>Craniata</taxon>
        <taxon>Vertebrata</taxon>
        <taxon>Euteleostomi</taxon>
        <taxon>Amphibia</taxon>
        <taxon>Batrachia</taxon>
        <taxon>Anura</taxon>
        <taxon>Neobatrachia</taxon>
        <taxon>Hyloidea</taxon>
        <taxon>Dendrobatidae</taxon>
        <taxon>Dendrobatinae</taxon>
        <taxon>Ranitomeya</taxon>
    </lineage>
</organism>
<evidence type="ECO:0000313" key="17">
    <source>
        <dbReference type="Proteomes" id="UP001176940"/>
    </source>
</evidence>
<keyword evidence="6" id="KW-0479">Metal-binding</keyword>
<evidence type="ECO:0000256" key="4">
    <source>
        <dbReference type="ARBA" id="ARBA00022530"/>
    </source>
</evidence>
<keyword evidence="11" id="KW-0130">Cell adhesion</keyword>
<protein>
    <recommendedName>
        <fullName evidence="13">Reelin</fullName>
    </recommendedName>
</protein>
<keyword evidence="5" id="KW-0645">Protease</keyword>
<dbReference type="Proteomes" id="UP001176940">
    <property type="component" value="Unassembled WGS sequence"/>
</dbReference>
<keyword evidence="17" id="KW-1185">Reference proteome</keyword>
<accession>A0ABN9M7P5</accession>
<proteinExistence type="inferred from homology"/>
<dbReference type="PANTHER" id="PTHR11841">
    <property type="entry name" value="REELIN"/>
    <property type="match status" value="1"/>
</dbReference>
<keyword evidence="7" id="KW-0378">Hydrolase</keyword>